<sequence length="380" mass="40759">MAKKFLYFVAAVIVLVIAVLVVLRIWAQELTALALVPSAEFAEQAPLAENAYADPAMWYSHPGLATDKDPARWQPAYAGERTSLPTPADTAPPRFAVFFIHPTSYLDRSHWNAPLGNKDAEDLVRVYLRGMASPFNHASAIWAPRYRQATMGAFLTDRPEGQQALDAAYRDVEQGFAAFLAATDAETPIVLAGHSQGALHLMRLLRDQVAGKPLAARVAAAYAVGWPVSVTHDLPAMGLPACTASGQPGCVMSWSSFAEPADPAPVLESYAKSTGFDGVKRGDSPILCTNPLTGGAEATAPASLNLGTLKPDGELSRGELVVGAVPARCDMRGLLLIGDPPEMGRYVLPGNNYHVYDIPLFWANLQADVLQRVNAWTAAR</sequence>
<dbReference type="SUPFAM" id="SSF53474">
    <property type="entry name" value="alpha/beta-Hydrolases"/>
    <property type="match status" value="1"/>
</dbReference>
<reference evidence="1 2" key="1">
    <citation type="submission" date="2024-01" db="EMBL/GenBank/DDBJ databases">
        <title>The genome sequence of Erythrobacteraceae sp. strain 1XM1-14.</title>
        <authorList>
            <person name="Liu Y."/>
        </authorList>
    </citation>
    <scope>NUCLEOTIDE SEQUENCE [LARGE SCALE GENOMIC DNA]</scope>
    <source>
        <strain evidence="1 2">1XM1-14</strain>
    </source>
</reference>
<dbReference type="Pfam" id="PF11288">
    <property type="entry name" value="DUF3089"/>
    <property type="match status" value="1"/>
</dbReference>
<dbReference type="InterPro" id="IPR029058">
    <property type="entry name" value="AB_hydrolase_fold"/>
</dbReference>
<gene>
    <name evidence="1" type="ORF">VRS74_08025</name>
</gene>
<proteinExistence type="predicted"/>
<name>A0ABU7GF46_9SPHN</name>
<protein>
    <submittedName>
        <fullName evidence="1">DUF3089 domain-containing protein</fullName>
    </submittedName>
</protein>
<dbReference type="InterPro" id="IPR021440">
    <property type="entry name" value="DUF3089"/>
</dbReference>
<accession>A0ABU7GF46</accession>
<organism evidence="1 2">
    <name type="scientific">Altererythrobacter litoralis</name>
    <dbReference type="NCBI Taxonomy" id="3113904"/>
    <lineage>
        <taxon>Bacteria</taxon>
        <taxon>Pseudomonadati</taxon>
        <taxon>Pseudomonadota</taxon>
        <taxon>Alphaproteobacteria</taxon>
        <taxon>Sphingomonadales</taxon>
        <taxon>Erythrobacteraceae</taxon>
        <taxon>Altererythrobacter</taxon>
    </lineage>
</organism>
<evidence type="ECO:0000313" key="1">
    <source>
        <dbReference type="EMBL" id="MEE1877626.1"/>
    </source>
</evidence>
<dbReference type="Proteomes" id="UP001343492">
    <property type="component" value="Unassembled WGS sequence"/>
</dbReference>
<comment type="caution">
    <text evidence="1">The sequence shown here is derived from an EMBL/GenBank/DDBJ whole genome shotgun (WGS) entry which is preliminary data.</text>
</comment>
<dbReference type="RefSeq" id="WP_354144725.1">
    <property type="nucleotide sequence ID" value="NZ_JAZDQV010000006.1"/>
</dbReference>
<keyword evidence="2" id="KW-1185">Reference proteome</keyword>
<dbReference type="Gene3D" id="3.40.50.1820">
    <property type="entry name" value="alpha/beta hydrolase"/>
    <property type="match status" value="1"/>
</dbReference>
<evidence type="ECO:0000313" key="2">
    <source>
        <dbReference type="Proteomes" id="UP001343492"/>
    </source>
</evidence>
<dbReference type="EMBL" id="JAZDQV010000006">
    <property type="protein sequence ID" value="MEE1877626.1"/>
    <property type="molecule type" value="Genomic_DNA"/>
</dbReference>